<feature type="compositionally biased region" description="Basic residues" evidence="1">
    <location>
        <begin position="301"/>
        <end position="310"/>
    </location>
</feature>
<feature type="compositionally biased region" description="Acidic residues" evidence="1">
    <location>
        <begin position="209"/>
        <end position="220"/>
    </location>
</feature>
<dbReference type="Proteomes" id="UP000242715">
    <property type="component" value="Unassembled WGS sequence"/>
</dbReference>
<protein>
    <recommendedName>
        <fullName evidence="4">DUF659 domain-containing protein</fullName>
    </recommendedName>
</protein>
<gene>
    <name evidence="2" type="ORF">TSUD_161230</name>
</gene>
<evidence type="ECO:0000313" key="3">
    <source>
        <dbReference type="Proteomes" id="UP000242715"/>
    </source>
</evidence>
<name>A0A2Z6NDF8_TRISU</name>
<feature type="region of interest" description="Disordered" evidence="1">
    <location>
        <begin position="283"/>
        <end position="326"/>
    </location>
</feature>
<feature type="compositionally biased region" description="Basic and acidic residues" evidence="1">
    <location>
        <begin position="261"/>
        <end position="270"/>
    </location>
</feature>
<dbReference type="OrthoDB" id="1000497at2759"/>
<feature type="region of interest" description="Disordered" evidence="1">
    <location>
        <begin position="379"/>
        <end position="427"/>
    </location>
</feature>
<proteinExistence type="predicted"/>
<keyword evidence="3" id="KW-1185">Reference proteome</keyword>
<accession>A0A2Z6NDF8</accession>
<evidence type="ECO:0000313" key="2">
    <source>
        <dbReference type="EMBL" id="GAU27437.1"/>
    </source>
</evidence>
<feature type="region of interest" description="Disordered" evidence="1">
    <location>
        <begin position="1"/>
        <end position="29"/>
    </location>
</feature>
<feature type="compositionally biased region" description="Low complexity" evidence="1">
    <location>
        <begin position="19"/>
        <end position="29"/>
    </location>
</feature>
<dbReference type="AlphaFoldDB" id="A0A2Z6NDF8"/>
<reference evidence="3" key="1">
    <citation type="journal article" date="2017" name="Front. Plant Sci.">
        <title>Climate Clever Clovers: New Paradigm to Reduce the Environmental Footprint of Ruminants by Breeding Low Methanogenic Forages Utilizing Haplotype Variation.</title>
        <authorList>
            <person name="Kaur P."/>
            <person name="Appels R."/>
            <person name="Bayer P.E."/>
            <person name="Keeble-Gagnere G."/>
            <person name="Wang J."/>
            <person name="Hirakawa H."/>
            <person name="Shirasawa K."/>
            <person name="Vercoe P."/>
            <person name="Stefanova K."/>
            <person name="Durmic Z."/>
            <person name="Nichols P."/>
            <person name="Revell C."/>
            <person name="Isobe S.N."/>
            <person name="Edwards D."/>
            <person name="Erskine W."/>
        </authorList>
    </citation>
    <scope>NUCLEOTIDE SEQUENCE [LARGE SCALE GENOMIC DNA]</scope>
    <source>
        <strain evidence="3">cv. Daliak</strain>
    </source>
</reference>
<organism evidence="2 3">
    <name type="scientific">Trifolium subterraneum</name>
    <name type="common">Subterranean clover</name>
    <dbReference type="NCBI Taxonomy" id="3900"/>
    <lineage>
        <taxon>Eukaryota</taxon>
        <taxon>Viridiplantae</taxon>
        <taxon>Streptophyta</taxon>
        <taxon>Embryophyta</taxon>
        <taxon>Tracheophyta</taxon>
        <taxon>Spermatophyta</taxon>
        <taxon>Magnoliopsida</taxon>
        <taxon>eudicotyledons</taxon>
        <taxon>Gunneridae</taxon>
        <taxon>Pentapetalae</taxon>
        <taxon>rosids</taxon>
        <taxon>fabids</taxon>
        <taxon>Fabales</taxon>
        <taxon>Fabaceae</taxon>
        <taxon>Papilionoideae</taxon>
        <taxon>50 kb inversion clade</taxon>
        <taxon>NPAAA clade</taxon>
        <taxon>Hologalegina</taxon>
        <taxon>IRL clade</taxon>
        <taxon>Trifolieae</taxon>
        <taxon>Trifolium</taxon>
    </lineage>
</organism>
<evidence type="ECO:0000256" key="1">
    <source>
        <dbReference type="SAM" id="MobiDB-lite"/>
    </source>
</evidence>
<evidence type="ECO:0008006" key="4">
    <source>
        <dbReference type="Google" id="ProtNLM"/>
    </source>
</evidence>
<sequence>MRSHRQWQDGQRFPGSGIGNSSSSGSGVASFGYQQRDLDQRMRNIDVDLKRSKIMKQTKVNAGILKSAWQRLAKALSKLIIHECLPINLTTSTWIHNLLQEAAKLGPGYFLNPQFQFGIVHGRHVARETMDGTTKVIRKLEPNINIQIKANNQLLLFRDKQESFGTPQAQEAWSGTDPEDHLSPWLEEIEGPLLDGTQNAEWLPIDYDDDIEEIPGDDNDSNSSQTPSQGGEDGLSPPSDENSGGNGGGGNQEQVHGISEGSHHSFQEEAYVRRDQNLLSRRMEEESCDDMTSGGSSTSRGRAKRGKSKKNATPLDDSSSSSGVQSYGDFGFIAPFEGNQGNFPSYYQNPSYMPHGYYPYMSNPNTPFYNDAPMNYNESSTNSSYDYQQIEPPRSSGLFDYVFGRSGNNNDEGDNGSYDPTRRSTMW</sequence>
<feature type="region of interest" description="Disordered" evidence="1">
    <location>
        <begin position="209"/>
        <end position="270"/>
    </location>
</feature>
<dbReference type="EMBL" id="DF973354">
    <property type="protein sequence ID" value="GAU27437.1"/>
    <property type="molecule type" value="Genomic_DNA"/>
</dbReference>